<feature type="region of interest" description="Disordered" evidence="1">
    <location>
        <begin position="441"/>
        <end position="493"/>
    </location>
</feature>
<dbReference type="Proteomes" id="UP001374579">
    <property type="component" value="Unassembled WGS sequence"/>
</dbReference>
<evidence type="ECO:0000313" key="3">
    <source>
        <dbReference type="Proteomes" id="UP001374579"/>
    </source>
</evidence>
<name>A0AAN9AJ39_9CAEN</name>
<protein>
    <submittedName>
        <fullName evidence="2">Uncharacterized protein</fullName>
    </submittedName>
</protein>
<evidence type="ECO:0000313" key="2">
    <source>
        <dbReference type="EMBL" id="KAK7087744.1"/>
    </source>
</evidence>
<keyword evidence="3" id="KW-1185">Reference proteome</keyword>
<proteinExistence type="predicted"/>
<feature type="compositionally biased region" description="Low complexity" evidence="1">
    <location>
        <begin position="368"/>
        <end position="378"/>
    </location>
</feature>
<gene>
    <name evidence="2" type="ORF">V1264_021755</name>
</gene>
<feature type="compositionally biased region" description="Basic residues" evidence="1">
    <location>
        <begin position="343"/>
        <end position="352"/>
    </location>
</feature>
<comment type="caution">
    <text evidence="2">The sequence shown here is derived from an EMBL/GenBank/DDBJ whole genome shotgun (WGS) entry which is preliminary data.</text>
</comment>
<dbReference type="AlphaFoldDB" id="A0AAN9AJ39"/>
<sequence>MAQTLIEKPVLFYGIWRPRHSVDDNFLRSVSREFKQKPGARAVWKLTSEGLTLFVTQSQSGRQGQTDPIGVQNIKEVTVNRHNPLCLITLYVDQSRRYNALVCGCDSPQDAAHVVDVFRKLQRSLSDEGYHVDIKQPQGINWTLKTRHNGDRVGGGGGGGLNGHADSLSSNGSVRSMEGAPGFNNNYGEVVVEKDEEGLERESIEVDGRECFNVGVQAELGGDDDSDRGSTNTDICYPFMRHQMPNTERMRDELVSLSNEVRDIKLLLVQTTGISAEEFFRRQRDPNAPQLVPVKRLLSNDSEGNGERRVNFTDAGDEVWEEEEEEDFDIRSVGMQTLDRGSRRGKYMKRVRPVNNTPSRFQPGGLRSRSMSSSSSQPSPSPISPSQANVFIYDPRRDPKASLSRASVYSSGGTVVRPIGSVYHAAQGPNFKHKRRQVIVLPAHRSSSAPRQRKVSSDSARRPVSFVQMPHSPPAAAPQSGASQHRAGQNGDS</sequence>
<feature type="compositionally biased region" description="Acidic residues" evidence="1">
    <location>
        <begin position="315"/>
        <end position="328"/>
    </location>
</feature>
<dbReference type="EMBL" id="JBAMIC010004070">
    <property type="protein sequence ID" value="KAK7087744.1"/>
    <property type="molecule type" value="Genomic_DNA"/>
</dbReference>
<evidence type="ECO:0000256" key="1">
    <source>
        <dbReference type="SAM" id="MobiDB-lite"/>
    </source>
</evidence>
<feature type="region of interest" description="Disordered" evidence="1">
    <location>
        <begin position="291"/>
        <end position="389"/>
    </location>
</feature>
<accession>A0AAN9AJ39</accession>
<feature type="region of interest" description="Disordered" evidence="1">
    <location>
        <begin position="152"/>
        <end position="181"/>
    </location>
</feature>
<feature type="compositionally biased region" description="Gly residues" evidence="1">
    <location>
        <begin position="152"/>
        <end position="162"/>
    </location>
</feature>
<reference evidence="2 3" key="1">
    <citation type="submission" date="2024-02" db="EMBL/GenBank/DDBJ databases">
        <title>Chromosome-scale genome assembly of the rough periwinkle Littorina saxatilis.</title>
        <authorList>
            <person name="De Jode A."/>
            <person name="Faria R."/>
            <person name="Formenti G."/>
            <person name="Sims Y."/>
            <person name="Smith T.P."/>
            <person name="Tracey A."/>
            <person name="Wood J.M.D."/>
            <person name="Zagrodzka Z.B."/>
            <person name="Johannesson K."/>
            <person name="Butlin R.K."/>
            <person name="Leder E.H."/>
        </authorList>
    </citation>
    <scope>NUCLEOTIDE SEQUENCE [LARGE SCALE GENOMIC DNA]</scope>
    <source>
        <strain evidence="2">Snail1</strain>
        <tissue evidence="2">Muscle</tissue>
    </source>
</reference>
<organism evidence="2 3">
    <name type="scientific">Littorina saxatilis</name>
    <dbReference type="NCBI Taxonomy" id="31220"/>
    <lineage>
        <taxon>Eukaryota</taxon>
        <taxon>Metazoa</taxon>
        <taxon>Spiralia</taxon>
        <taxon>Lophotrochozoa</taxon>
        <taxon>Mollusca</taxon>
        <taxon>Gastropoda</taxon>
        <taxon>Caenogastropoda</taxon>
        <taxon>Littorinimorpha</taxon>
        <taxon>Littorinoidea</taxon>
        <taxon>Littorinidae</taxon>
        <taxon>Littorina</taxon>
    </lineage>
</organism>